<dbReference type="InterPro" id="IPR036625">
    <property type="entry name" value="E3-bd_dom_sf"/>
</dbReference>
<dbReference type="InterPro" id="IPR003016">
    <property type="entry name" value="2-oxoA_DH_lipoyl-BS"/>
</dbReference>
<dbReference type="InterPro" id="IPR036291">
    <property type="entry name" value="NAD(P)-bd_dom_sf"/>
</dbReference>
<dbReference type="GO" id="GO:0016491">
    <property type="term" value="F:oxidoreductase activity"/>
    <property type="evidence" value="ECO:0007669"/>
    <property type="project" value="UniProtKB-KW"/>
</dbReference>
<dbReference type="FunFam" id="3.40.50.720:FF:000173">
    <property type="entry name" value="3-oxoacyl-[acyl-carrier protein] reductase"/>
    <property type="match status" value="1"/>
</dbReference>
<dbReference type="PROSITE" id="PS00189">
    <property type="entry name" value="LIPOYL"/>
    <property type="match status" value="1"/>
</dbReference>
<comment type="similarity">
    <text evidence="2">Belongs to the short-chain dehydrogenases/reductases (SDR) family.</text>
</comment>
<dbReference type="Gene3D" id="4.10.320.10">
    <property type="entry name" value="E3-binding domain"/>
    <property type="match status" value="1"/>
</dbReference>
<name>A0AAE3VGE6_9BACT</name>
<dbReference type="Pfam" id="PF00364">
    <property type="entry name" value="Biotin_lipoyl"/>
    <property type="match status" value="1"/>
</dbReference>
<reference evidence="8" key="1">
    <citation type="submission" date="2023-07" db="EMBL/GenBank/DDBJ databases">
        <title>Genomic Encyclopedia of Type Strains, Phase IV (KMG-IV): sequencing the most valuable type-strain genomes for metagenomic binning, comparative biology and taxonomic classification.</title>
        <authorList>
            <person name="Goeker M."/>
        </authorList>
    </citation>
    <scope>NUCLEOTIDE SEQUENCE</scope>
    <source>
        <strain evidence="8">DSM 24202</strain>
    </source>
</reference>
<dbReference type="RefSeq" id="WP_307261430.1">
    <property type="nucleotide sequence ID" value="NZ_JAUSVL010000001.1"/>
</dbReference>
<dbReference type="Proteomes" id="UP001238163">
    <property type="component" value="Unassembled WGS sequence"/>
</dbReference>
<dbReference type="InterPro" id="IPR011053">
    <property type="entry name" value="Single_hybrid_motif"/>
</dbReference>
<dbReference type="InterPro" id="IPR050259">
    <property type="entry name" value="SDR"/>
</dbReference>
<comment type="cofactor">
    <cofactor evidence="1">
        <name>(R)-lipoate</name>
        <dbReference type="ChEBI" id="CHEBI:83088"/>
    </cofactor>
</comment>
<dbReference type="SUPFAM" id="SSF51735">
    <property type="entry name" value="NAD(P)-binding Rossmann-fold domains"/>
    <property type="match status" value="1"/>
</dbReference>
<dbReference type="PRINTS" id="PR00080">
    <property type="entry name" value="SDRFAMILY"/>
</dbReference>
<dbReference type="PROSITE" id="PS50968">
    <property type="entry name" value="BIOTINYL_LIPOYL"/>
    <property type="match status" value="1"/>
</dbReference>
<dbReference type="InterPro" id="IPR002347">
    <property type="entry name" value="SDR_fam"/>
</dbReference>
<dbReference type="PANTHER" id="PTHR42879:SF2">
    <property type="entry name" value="3-OXOACYL-[ACYL-CARRIER-PROTEIN] REDUCTASE FABG"/>
    <property type="match status" value="1"/>
</dbReference>
<dbReference type="PROSITE" id="PS51826">
    <property type="entry name" value="PSBD"/>
    <property type="match status" value="1"/>
</dbReference>
<dbReference type="AlphaFoldDB" id="A0AAE3VGE6"/>
<dbReference type="Pfam" id="PF13561">
    <property type="entry name" value="adh_short_C2"/>
    <property type="match status" value="1"/>
</dbReference>
<dbReference type="PROSITE" id="PS00061">
    <property type="entry name" value="ADH_SHORT"/>
    <property type="match status" value="1"/>
</dbReference>
<protein>
    <submittedName>
        <fullName evidence="8">NAD(P)-dependent dehydrogenase (Short-subunit alcohol dehydrogenase family)</fullName>
    </submittedName>
</protein>
<dbReference type="PRINTS" id="PR00081">
    <property type="entry name" value="GDHRDH"/>
</dbReference>
<evidence type="ECO:0000256" key="5">
    <source>
        <dbReference type="ARBA" id="ARBA00023002"/>
    </source>
</evidence>
<dbReference type="PANTHER" id="PTHR42879">
    <property type="entry name" value="3-OXOACYL-(ACYL-CARRIER-PROTEIN) REDUCTASE"/>
    <property type="match status" value="1"/>
</dbReference>
<dbReference type="InterPro" id="IPR004167">
    <property type="entry name" value="PSBD"/>
</dbReference>
<dbReference type="SUPFAM" id="SSF51230">
    <property type="entry name" value="Single hybrid motif"/>
    <property type="match status" value="1"/>
</dbReference>
<feature type="domain" description="Peripheral subunit-binding (PSBD)" evidence="7">
    <location>
        <begin position="128"/>
        <end position="165"/>
    </location>
</feature>
<dbReference type="InterPro" id="IPR057326">
    <property type="entry name" value="KR_dom"/>
</dbReference>
<evidence type="ECO:0000259" key="7">
    <source>
        <dbReference type="PROSITE" id="PS51826"/>
    </source>
</evidence>
<dbReference type="Gene3D" id="3.40.50.720">
    <property type="entry name" value="NAD(P)-binding Rossmann-like Domain"/>
    <property type="match status" value="1"/>
</dbReference>
<evidence type="ECO:0000256" key="4">
    <source>
        <dbReference type="ARBA" id="ARBA00022823"/>
    </source>
</evidence>
<keyword evidence="4" id="KW-0450">Lipoyl</keyword>
<feature type="domain" description="Lipoyl-binding" evidence="6">
    <location>
        <begin position="5"/>
        <end position="80"/>
    </location>
</feature>
<keyword evidence="9" id="KW-1185">Reference proteome</keyword>
<evidence type="ECO:0000313" key="9">
    <source>
        <dbReference type="Proteomes" id="UP001238163"/>
    </source>
</evidence>
<dbReference type="CDD" id="cd06849">
    <property type="entry name" value="lipoyl_domain"/>
    <property type="match status" value="1"/>
</dbReference>
<evidence type="ECO:0000313" key="8">
    <source>
        <dbReference type="EMBL" id="MDQ0289997.1"/>
    </source>
</evidence>
<evidence type="ECO:0000256" key="3">
    <source>
        <dbReference type="ARBA" id="ARBA00007317"/>
    </source>
</evidence>
<dbReference type="EMBL" id="JAUSVL010000001">
    <property type="protein sequence ID" value="MDQ0289997.1"/>
    <property type="molecule type" value="Genomic_DNA"/>
</dbReference>
<dbReference type="NCBIfam" id="NF009466">
    <property type="entry name" value="PRK12826.1-2"/>
    <property type="match status" value="1"/>
</dbReference>
<dbReference type="GO" id="GO:0032787">
    <property type="term" value="P:monocarboxylic acid metabolic process"/>
    <property type="evidence" value="ECO:0007669"/>
    <property type="project" value="UniProtKB-ARBA"/>
</dbReference>
<keyword evidence="5" id="KW-0560">Oxidoreductase</keyword>
<dbReference type="SMART" id="SM00822">
    <property type="entry name" value="PKS_KR"/>
    <property type="match status" value="1"/>
</dbReference>
<evidence type="ECO:0000256" key="2">
    <source>
        <dbReference type="ARBA" id="ARBA00006484"/>
    </source>
</evidence>
<evidence type="ECO:0000259" key="6">
    <source>
        <dbReference type="PROSITE" id="PS50968"/>
    </source>
</evidence>
<dbReference type="InterPro" id="IPR020904">
    <property type="entry name" value="Sc_DH/Rdtase_CS"/>
</dbReference>
<comment type="similarity">
    <text evidence="3">Belongs to the 2-oxoacid dehydrogenase family.</text>
</comment>
<organism evidence="8 9">
    <name type="scientific">Oligosphaera ethanolica</name>
    <dbReference type="NCBI Taxonomy" id="760260"/>
    <lineage>
        <taxon>Bacteria</taxon>
        <taxon>Pseudomonadati</taxon>
        <taxon>Lentisphaerota</taxon>
        <taxon>Oligosphaeria</taxon>
        <taxon>Oligosphaerales</taxon>
        <taxon>Oligosphaeraceae</taxon>
        <taxon>Oligosphaera</taxon>
    </lineage>
</organism>
<proteinExistence type="inferred from homology"/>
<accession>A0AAE3VGE6</accession>
<evidence type="ECO:0000256" key="1">
    <source>
        <dbReference type="ARBA" id="ARBA00001938"/>
    </source>
</evidence>
<dbReference type="Gene3D" id="2.40.50.100">
    <property type="match status" value="1"/>
</dbReference>
<dbReference type="InterPro" id="IPR000089">
    <property type="entry name" value="Biotin_lipoyl"/>
</dbReference>
<comment type="caution">
    <text evidence="8">The sequence shown here is derived from an EMBL/GenBank/DDBJ whole genome shotgun (WGS) entry which is preliminary data.</text>
</comment>
<dbReference type="GO" id="GO:0016746">
    <property type="term" value="F:acyltransferase activity"/>
    <property type="evidence" value="ECO:0007669"/>
    <property type="project" value="InterPro"/>
</dbReference>
<sequence length="445" mass="46662">MTNDITLVELPKLYENMDEATIGPWLSAIGETVKTGDVLVELITDKTVVEFEAPADGVILAIYAQEKSTVPLGYILCAIGPAQAAAPDMTSTNEQRMAAHLSKNAMQVDVSALMATPAAAPEEKPSFKAAPAAKMYAKQAGVDLADVAAFCKRDMIHRKDVEDFIKQQQQPAAAIAAPPAPAAAPVPVSQPVVVDPAAPLRGKVALITGASGGIGSATARRLAAAGAAIAIHYHASAEAATRLQEELTAAGAACALFQADLAAPDSAKKLVDDVIAHFGHLDILVNNAGMLADATLSFMSDQQWQSCLDINLSAPFRLMRAVAMPMARQRWGRIVNMSSDAGRLGSANRSNYAAAKEGLVGLTRSAARELAGLGIRVNAVSPGFIDSAMTATINDKKRQELAKDIPVRRFGRDSEVAELVCFLCSPAVDYITGQVISIDGGLFMG</sequence>
<gene>
    <name evidence="8" type="ORF">J3R75_002104</name>
</gene>